<evidence type="ECO:0000256" key="2">
    <source>
        <dbReference type="ARBA" id="ARBA00007171"/>
    </source>
</evidence>
<dbReference type="Proteomes" id="UP000503088">
    <property type="component" value="Chromosome"/>
</dbReference>
<dbReference type="InterPro" id="IPR001460">
    <property type="entry name" value="PCN-bd_Tpept"/>
</dbReference>
<evidence type="ECO:0000259" key="5">
    <source>
        <dbReference type="Pfam" id="PF00905"/>
    </source>
</evidence>
<evidence type="ECO:0000313" key="8">
    <source>
        <dbReference type="EMBL" id="QKG84045.1"/>
    </source>
</evidence>
<dbReference type="Gene3D" id="3.40.710.10">
    <property type="entry name" value="DD-peptidase/beta-lactamase superfamily"/>
    <property type="match status" value="1"/>
</dbReference>
<name>A0A7D3Y496_9BACL</name>
<sequence>MNQQNDKPDESSSKKKKGIILGIGIACLAVAGIVYAVSAGTGPEPEKVMTEYLDHWEKGEYGAMYSLLSQETKEKLNKKSFIKQHQDIKQELKQEKIQFKVKKGDQSESVSYKTRINSGFVGEISFSTQGNMVKESEGWKVQWTPSMIIPQMTQGDRVKVNRLMTGVRGEITARNGEPLAVNKKKVSVGLIPGRVLDLKKTSQLLGEELGISPSDIIKKAEAGAKKDPDAFIPFKTWSGKEVEKAKGLENKPGVTVQDTSTRVYPQKELTAHVTGYIRPIKEEQLKKRKGQGYLPNDWLGQSGLEEKMEDRLRAKPGYQVMLVNSKGQQKKVVAEKPSKSGEDIQVTIDLKMQKQLYQGIKNDKGAAVALHPDNGDVLAMVSTPSYDPNSFITGLSQSEWQRISGASQPLANRAKIPYSPGSTMKSLTAAIALDTKTVTPETVYNTDNPSWQKDSSWGGYFVRRVNNPGGGVDMGKALAWSDNIYFARVGLKIGEDKMITYLKKFGFGEKMDFPLTVTPSQYANEKKFNNEILLADTSYGQGQLLISPLHLAATYTTFTNNGDMLKPQLLMEKGKENKPVIWQKNVFSSQVAKTVNELLTGVVTQPKGSARDLRTQGVRLGAKTGTAELKASRDAKEQRQLGWLSWIAGKENEKPDIVVAMMVDEVQDRGGSHYVFPTVKKILTERY</sequence>
<comment type="subcellular location">
    <subcellularLocation>
        <location evidence="1">Membrane</location>
    </subcellularLocation>
</comment>
<evidence type="ECO:0000259" key="6">
    <source>
        <dbReference type="Pfam" id="PF03717"/>
    </source>
</evidence>
<dbReference type="InterPro" id="IPR005311">
    <property type="entry name" value="PBP_dimer"/>
</dbReference>
<dbReference type="InterPro" id="IPR036138">
    <property type="entry name" value="PBP_dimer_sf"/>
</dbReference>
<feature type="domain" description="NTF2-like N-terminal transpeptidase" evidence="7">
    <location>
        <begin position="44"/>
        <end position="156"/>
    </location>
</feature>
<feature type="transmembrane region" description="Helical" evidence="4">
    <location>
        <begin position="20"/>
        <end position="38"/>
    </location>
</feature>
<organism evidence="8 9">
    <name type="scientific">Kroppenstedtia pulmonis</name>
    <dbReference type="NCBI Taxonomy" id="1380685"/>
    <lineage>
        <taxon>Bacteria</taxon>
        <taxon>Bacillati</taxon>
        <taxon>Bacillota</taxon>
        <taxon>Bacilli</taxon>
        <taxon>Bacillales</taxon>
        <taxon>Thermoactinomycetaceae</taxon>
        <taxon>Kroppenstedtia</taxon>
    </lineage>
</organism>
<dbReference type="InterPro" id="IPR050515">
    <property type="entry name" value="Beta-lactam/transpept"/>
</dbReference>
<dbReference type="Pfam" id="PF05223">
    <property type="entry name" value="MecA_N"/>
    <property type="match status" value="1"/>
</dbReference>
<dbReference type="InterPro" id="IPR032710">
    <property type="entry name" value="NTF2-like_dom_sf"/>
</dbReference>
<dbReference type="AlphaFoldDB" id="A0A7D3Y496"/>
<comment type="similarity">
    <text evidence="2">Belongs to the transpeptidase family.</text>
</comment>
<accession>A0A7D3Y496</accession>
<dbReference type="Gene3D" id="3.10.450.100">
    <property type="entry name" value="NTF2-like, domain 1"/>
    <property type="match status" value="1"/>
</dbReference>
<evidence type="ECO:0000313" key="9">
    <source>
        <dbReference type="Proteomes" id="UP000503088"/>
    </source>
</evidence>
<dbReference type="Gene3D" id="3.90.1310.10">
    <property type="entry name" value="Penicillin-binding protein 2a (Domain 2)"/>
    <property type="match status" value="1"/>
</dbReference>
<reference evidence="8 9" key="1">
    <citation type="submission" date="2020-01" db="EMBL/GenBank/DDBJ databases">
        <authorList>
            <person name="Gulvik C.A."/>
            <person name="Batra D.G."/>
        </authorList>
    </citation>
    <scope>NUCLEOTIDE SEQUENCE [LARGE SCALE GENOMIC DNA]</scope>
    <source>
        <strain evidence="8 9">W9323</strain>
    </source>
</reference>
<dbReference type="InterPro" id="IPR007887">
    <property type="entry name" value="MecA_N"/>
</dbReference>
<dbReference type="SUPFAM" id="SSF56519">
    <property type="entry name" value="Penicillin binding protein dimerisation domain"/>
    <property type="match status" value="1"/>
</dbReference>
<dbReference type="Gene3D" id="3.30.1390.30">
    <property type="entry name" value="Penicillin-binding protein 2a, domain 3"/>
    <property type="match status" value="1"/>
</dbReference>
<dbReference type="InterPro" id="IPR012338">
    <property type="entry name" value="Beta-lactam/transpept-like"/>
</dbReference>
<feature type="domain" description="Penicillin-binding protein transpeptidase" evidence="5">
    <location>
        <begin position="365"/>
        <end position="683"/>
    </location>
</feature>
<gene>
    <name evidence="8" type="ORF">GXN76_05865</name>
</gene>
<dbReference type="GO" id="GO:0071972">
    <property type="term" value="F:peptidoglycan L,D-transpeptidase activity"/>
    <property type="evidence" value="ECO:0007669"/>
    <property type="project" value="TreeGrafter"/>
</dbReference>
<protein>
    <submittedName>
        <fullName evidence="8">DUF4878 domain-containing protein</fullName>
    </submittedName>
</protein>
<keyword evidence="4" id="KW-1133">Transmembrane helix</keyword>
<keyword evidence="3 4" id="KW-0472">Membrane</keyword>
<evidence type="ECO:0000259" key="7">
    <source>
        <dbReference type="Pfam" id="PF05223"/>
    </source>
</evidence>
<evidence type="ECO:0000256" key="1">
    <source>
        <dbReference type="ARBA" id="ARBA00004370"/>
    </source>
</evidence>
<dbReference type="PANTHER" id="PTHR30627:SF25">
    <property type="entry name" value="PENICILLIN-BINDING PROTEIN 3"/>
    <property type="match status" value="1"/>
</dbReference>
<keyword evidence="9" id="KW-1185">Reference proteome</keyword>
<dbReference type="SUPFAM" id="SSF54427">
    <property type="entry name" value="NTF2-like"/>
    <property type="match status" value="1"/>
</dbReference>
<proteinExistence type="inferred from homology"/>
<dbReference type="Pfam" id="PF00905">
    <property type="entry name" value="Transpeptidase"/>
    <property type="match status" value="1"/>
</dbReference>
<evidence type="ECO:0000256" key="4">
    <source>
        <dbReference type="SAM" id="Phobius"/>
    </source>
</evidence>
<dbReference type="Pfam" id="PF03717">
    <property type="entry name" value="PBP_dimer"/>
    <property type="match status" value="1"/>
</dbReference>
<dbReference type="GO" id="GO:0005886">
    <property type="term" value="C:plasma membrane"/>
    <property type="evidence" value="ECO:0007669"/>
    <property type="project" value="TreeGrafter"/>
</dbReference>
<dbReference type="SUPFAM" id="SSF56601">
    <property type="entry name" value="beta-lactamase/transpeptidase-like"/>
    <property type="match status" value="1"/>
</dbReference>
<dbReference type="PANTHER" id="PTHR30627">
    <property type="entry name" value="PEPTIDOGLYCAN D,D-TRANSPEPTIDASE"/>
    <property type="match status" value="1"/>
</dbReference>
<keyword evidence="4" id="KW-0812">Transmembrane</keyword>
<dbReference type="EMBL" id="CP048104">
    <property type="protein sequence ID" value="QKG84045.1"/>
    <property type="molecule type" value="Genomic_DNA"/>
</dbReference>
<evidence type="ECO:0000256" key="3">
    <source>
        <dbReference type="ARBA" id="ARBA00023136"/>
    </source>
</evidence>
<dbReference type="GO" id="GO:0008658">
    <property type="term" value="F:penicillin binding"/>
    <property type="evidence" value="ECO:0007669"/>
    <property type="project" value="InterPro"/>
</dbReference>
<dbReference type="KEGG" id="kpul:GXN76_05865"/>
<dbReference type="RefSeq" id="WP_173221358.1">
    <property type="nucleotide sequence ID" value="NZ_CP048104.1"/>
</dbReference>
<dbReference type="GO" id="GO:0046677">
    <property type="term" value="P:response to antibiotic"/>
    <property type="evidence" value="ECO:0007669"/>
    <property type="project" value="InterPro"/>
</dbReference>
<feature type="domain" description="Penicillin-binding protein dimerisation" evidence="6">
    <location>
        <begin position="167"/>
        <end position="331"/>
    </location>
</feature>
<dbReference type="GO" id="GO:0071555">
    <property type="term" value="P:cell wall organization"/>
    <property type="evidence" value="ECO:0007669"/>
    <property type="project" value="TreeGrafter"/>
</dbReference>